<dbReference type="EMBL" id="UYRU01098672">
    <property type="protein sequence ID" value="VDN40451.1"/>
    <property type="molecule type" value="Genomic_DNA"/>
</dbReference>
<dbReference type="PANTHER" id="PTHR14273:SF0">
    <property type="entry name" value="LYR MOTIF-CONTAINING PROTEIN 1"/>
    <property type="match status" value="1"/>
</dbReference>
<evidence type="ECO:0000313" key="3">
    <source>
        <dbReference type="Proteomes" id="UP000281553"/>
    </source>
</evidence>
<dbReference type="AlphaFoldDB" id="A0A3P7PC52"/>
<keyword evidence="3" id="KW-1185">Reference proteome</keyword>
<evidence type="ECO:0000256" key="1">
    <source>
        <dbReference type="SAM" id="MobiDB-lite"/>
    </source>
</evidence>
<dbReference type="PANTHER" id="PTHR14273">
    <property type="entry name" value="LYR MOTIF-CONTAINING PROTEIN 1"/>
    <property type="match status" value="1"/>
</dbReference>
<dbReference type="Proteomes" id="UP000281553">
    <property type="component" value="Unassembled WGS sequence"/>
</dbReference>
<protein>
    <submittedName>
        <fullName evidence="2">Uncharacterized protein</fullName>
    </submittedName>
</protein>
<reference evidence="2 3" key="1">
    <citation type="submission" date="2018-11" db="EMBL/GenBank/DDBJ databases">
        <authorList>
            <consortium name="Pathogen Informatics"/>
        </authorList>
    </citation>
    <scope>NUCLEOTIDE SEQUENCE [LARGE SCALE GENOMIC DNA]</scope>
</reference>
<feature type="region of interest" description="Disordered" evidence="1">
    <location>
        <begin position="55"/>
        <end position="81"/>
    </location>
</feature>
<gene>
    <name evidence="2" type="ORF">DILT_LOCUS18245</name>
</gene>
<sequence>MEAESRIELALHYKTPYPRLSNLPQSTLAGGTSATRAFRRTRRLIDESVPAYLKSYAHTEPTEQPLASSPPPKKTPAPTKK</sequence>
<evidence type="ECO:0000313" key="2">
    <source>
        <dbReference type="EMBL" id="VDN40451.1"/>
    </source>
</evidence>
<dbReference type="InterPro" id="IPR040330">
    <property type="entry name" value="LYRM1"/>
</dbReference>
<name>A0A3P7PC52_DIBLA</name>
<dbReference type="GO" id="GO:0005739">
    <property type="term" value="C:mitochondrion"/>
    <property type="evidence" value="ECO:0007669"/>
    <property type="project" value="TreeGrafter"/>
</dbReference>
<organism evidence="2 3">
    <name type="scientific">Dibothriocephalus latus</name>
    <name type="common">Fish tapeworm</name>
    <name type="synonym">Diphyllobothrium latum</name>
    <dbReference type="NCBI Taxonomy" id="60516"/>
    <lineage>
        <taxon>Eukaryota</taxon>
        <taxon>Metazoa</taxon>
        <taxon>Spiralia</taxon>
        <taxon>Lophotrochozoa</taxon>
        <taxon>Platyhelminthes</taxon>
        <taxon>Cestoda</taxon>
        <taxon>Eucestoda</taxon>
        <taxon>Diphyllobothriidea</taxon>
        <taxon>Diphyllobothriidae</taxon>
        <taxon>Dibothriocephalus</taxon>
    </lineage>
</organism>
<accession>A0A3P7PC52</accession>
<proteinExistence type="predicted"/>